<evidence type="ECO:0000313" key="3">
    <source>
        <dbReference type="Proteomes" id="UP000030003"/>
    </source>
</evidence>
<feature type="signal peptide" evidence="1">
    <location>
        <begin position="1"/>
        <end position="34"/>
    </location>
</feature>
<dbReference type="PANTHER" id="PTHR40590">
    <property type="entry name" value="CYTOPLASMIC PROTEIN-RELATED"/>
    <property type="match status" value="1"/>
</dbReference>
<protein>
    <recommendedName>
        <fullName evidence="4">Polysaccharide biosynthesis protein GumN</fullName>
    </recommendedName>
</protein>
<dbReference type="RefSeq" id="WP_052106783.1">
    <property type="nucleotide sequence ID" value="NZ_AUHT01000005.1"/>
</dbReference>
<dbReference type="EMBL" id="AVBH01000088">
    <property type="protein sequence ID" value="KGO98380.1"/>
    <property type="molecule type" value="Genomic_DNA"/>
</dbReference>
<dbReference type="eggNOG" id="COG3735">
    <property type="taxonomic scope" value="Bacteria"/>
</dbReference>
<name>A0A0A0M5M0_9GAMM</name>
<dbReference type="Pfam" id="PF01963">
    <property type="entry name" value="TraB_PrgY_gumN"/>
    <property type="match status" value="1"/>
</dbReference>
<organism evidence="2 3">
    <name type="scientific">Lysobacter defluvii IMMIB APB-9 = DSM 18482</name>
    <dbReference type="NCBI Taxonomy" id="1385515"/>
    <lineage>
        <taxon>Bacteria</taxon>
        <taxon>Pseudomonadati</taxon>
        <taxon>Pseudomonadota</taxon>
        <taxon>Gammaproteobacteria</taxon>
        <taxon>Lysobacterales</taxon>
        <taxon>Lysobacteraceae</taxon>
        <taxon>Novilysobacter</taxon>
    </lineage>
</organism>
<dbReference type="Proteomes" id="UP000030003">
    <property type="component" value="Unassembled WGS sequence"/>
</dbReference>
<comment type="caution">
    <text evidence="2">The sequence shown here is derived from an EMBL/GenBank/DDBJ whole genome shotgun (WGS) entry which is preliminary data.</text>
</comment>
<gene>
    <name evidence="2" type="ORF">N791_02455</name>
</gene>
<evidence type="ECO:0008006" key="4">
    <source>
        <dbReference type="Google" id="ProtNLM"/>
    </source>
</evidence>
<keyword evidence="1" id="KW-0732">Signal</keyword>
<dbReference type="AlphaFoldDB" id="A0A0A0M5M0"/>
<dbReference type="OrthoDB" id="357294at2"/>
<reference evidence="2 3" key="1">
    <citation type="submission" date="2013-08" db="EMBL/GenBank/DDBJ databases">
        <title>Genomic analysis of Lysobacter defluvii.</title>
        <authorList>
            <person name="Wang Q."/>
            <person name="Wang G."/>
        </authorList>
    </citation>
    <scope>NUCLEOTIDE SEQUENCE [LARGE SCALE GENOMIC DNA]</scope>
    <source>
        <strain evidence="2 3">IMMIB APB-9</strain>
    </source>
</reference>
<sequence>MAAIRWWRRGARRAGLGFGLVAALALVGAVPASAQSPVDGDVPDRGAIIPMDLPPGLADTYEDGYRPPVPLLWKVSDADTTLWLLGAFHLLKPGDYPLSVDVARAFHQADKLVFELAPDEIDGPDTQARFIAAALFPDDRRLGDVLPAVTREKLARLLARQGGSIDHVDGYQPWFINLSLVLGLAHSMGFQPELGIDRFLMEQAALAGTPVGGLETLEAQLQALAGAPLDEQVRALQEYLASPEQMPARLEDLHAAWRDGDVDRLEELTRLEMMERTPETYRLVNLDRNEAWLERLDAMLRHDAGDALVVVGALHLLGGDGLVERLAGLGYAVERVCSLCQAADATSLPGAVAPDALETEGEAPPPGG</sequence>
<dbReference type="STRING" id="1385515.GCA_000423325_00471"/>
<feature type="chain" id="PRO_5001973306" description="Polysaccharide biosynthesis protein GumN" evidence="1">
    <location>
        <begin position="35"/>
        <end position="368"/>
    </location>
</feature>
<accession>A0A0A0M5M0</accession>
<dbReference type="InterPro" id="IPR002816">
    <property type="entry name" value="TraB/PrgY/GumN_fam"/>
</dbReference>
<proteinExistence type="predicted"/>
<evidence type="ECO:0000256" key="1">
    <source>
        <dbReference type="SAM" id="SignalP"/>
    </source>
</evidence>
<dbReference type="InterPro" id="IPR047111">
    <property type="entry name" value="YbaP-like"/>
</dbReference>
<evidence type="ECO:0000313" key="2">
    <source>
        <dbReference type="EMBL" id="KGO98380.1"/>
    </source>
</evidence>
<dbReference type="PANTHER" id="PTHR40590:SF1">
    <property type="entry name" value="CYTOPLASMIC PROTEIN"/>
    <property type="match status" value="1"/>
</dbReference>
<dbReference type="CDD" id="cd14789">
    <property type="entry name" value="Tiki"/>
    <property type="match status" value="1"/>
</dbReference>
<keyword evidence="3" id="KW-1185">Reference proteome</keyword>